<evidence type="ECO:0000256" key="8">
    <source>
        <dbReference type="SAM" id="MobiDB-lite"/>
    </source>
</evidence>
<evidence type="ECO:0000256" key="2">
    <source>
        <dbReference type="ARBA" id="ARBA00006432"/>
    </source>
</evidence>
<dbReference type="SUPFAM" id="SSF52777">
    <property type="entry name" value="CoA-dependent acyltransferases"/>
    <property type="match status" value="2"/>
</dbReference>
<dbReference type="InterPro" id="IPR023213">
    <property type="entry name" value="CAT-like_dom_sf"/>
</dbReference>
<feature type="domain" description="Carrier" evidence="9">
    <location>
        <begin position="605"/>
        <end position="682"/>
    </location>
</feature>
<evidence type="ECO:0000313" key="11">
    <source>
        <dbReference type="Proteomes" id="UP000010367"/>
    </source>
</evidence>
<dbReference type="CDD" id="cd19531">
    <property type="entry name" value="LCL_NRPS-like"/>
    <property type="match status" value="1"/>
</dbReference>
<evidence type="ECO:0000256" key="7">
    <source>
        <dbReference type="ARBA" id="ARBA00023098"/>
    </source>
</evidence>
<dbReference type="Pfam" id="PF00501">
    <property type="entry name" value="AMP-binding"/>
    <property type="match status" value="1"/>
</dbReference>
<dbReference type="PANTHER" id="PTHR22754">
    <property type="entry name" value="DISCO-INTERACTING PROTEIN 2 DIP2 -RELATED"/>
    <property type="match status" value="1"/>
</dbReference>
<dbReference type="GO" id="GO:0071766">
    <property type="term" value="P:Actinobacterium-type cell wall biogenesis"/>
    <property type="evidence" value="ECO:0007669"/>
    <property type="project" value="UniProtKB-ARBA"/>
</dbReference>
<keyword evidence="11" id="KW-1185">Reference proteome</keyword>
<dbReference type="Gene3D" id="3.40.50.12780">
    <property type="entry name" value="N-terminal domain of ligase-like"/>
    <property type="match status" value="1"/>
</dbReference>
<dbReference type="PROSITE" id="PS00455">
    <property type="entry name" value="AMP_BINDING"/>
    <property type="match status" value="1"/>
</dbReference>
<proteinExistence type="inferred from homology"/>
<dbReference type="AlphaFoldDB" id="K9TK97"/>
<dbReference type="InterPro" id="IPR042099">
    <property type="entry name" value="ANL_N_sf"/>
</dbReference>
<dbReference type="InterPro" id="IPR036736">
    <property type="entry name" value="ACP-like_sf"/>
</dbReference>
<dbReference type="CDD" id="cd05931">
    <property type="entry name" value="FAAL"/>
    <property type="match status" value="1"/>
</dbReference>
<dbReference type="Gene3D" id="1.10.1200.10">
    <property type="entry name" value="ACP-like"/>
    <property type="match status" value="1"/>
</dbReference>
<evidence type="ECO:0000313" key="10">
    <source>
        <dbReference type="EMBL" id="AFY82813.1"/>
    </source>
</evidence>
<keyword evidence="7" id="KW-0443">Lipid metabolism</keyword>
<dbReference type="GO" id="GO:0005886">
    <property type="term" value="C:plasma membrane"/>
    <property type="evidence" value="ECO:0007669"/>
    <property type="project" value="TreeGrafter"/>
</dbReference>
<dbReference type="Gene3D" id="3.30.300.30">
    <property type="match status" value="1"/>
</dbReference>
<evidence type="ECO:0000256" key="3">
    <source>
        <dbReference type="ARBA" id="ARBA00022450"/>
    </source>
</evidence>
<dbReference type="PROSITE" id="PS50075">
    <property type="entry name" value="CARRIER"/>
    <property type="match status" value="1"/>
</dbReference>
<evidence type="ECO:0000256" key="1">
    <source>
        <dbReference type="ARBA" id="ARBA00001957"/>
    </source>
</evidence>
<sequence>MNYAEYTVPQLDRRCSTFVEILRGRAIQQPDNLAFRFLIDGEILGETLTYRELDRGSRAIAAQLQAMGLGGERALLLYPPGLDYLIAFFGCLYAGVVAVPAYPPRNQRNTPRILAVLADAKAAVALTTSQIAAQVQSLLSEKTAGSGLQWVCTDRLDPALDSQWQDPGVTSDSLAFLQYTSGSTGTPKGVMVSQGNLLHNAAITYKVMDHHPESQFISWLPTYHDMGLIGGILQPLYGGFPCTLMSPASFLQRPYRWLKAISDYGGTTSGAPNFAYDLCVSKITPEQKATLDLSRWQVAFNGAEPIRHETLVRFQEAFADCGFQPEAFYPCYGMAETTLMVSGSMTSVPYPWKAIDKGAFERNQITDSDSGENAVTLVGCGSAVPDMQIAIAHPETGARCAGNEVGEVWVSGPSVCQGYWNRPEESRHTFQAFLADSGEGPFLRTGDLGFLEDGELYITGRVKDLILIRGRNLYPQDIERATESSHRAFRLTGTAAFTVEVAGEERLVVVQELEFRAKPNLSEAIAAIRQAVAEEFEVQVYGVVLIKPGTIPKTSSGKIQRRACRDRFLNGELQVVDQSLVASSMSGKLEKNWDRESLLNLAPEQRQTELIADLTSRVSSLLNVSVVDIDPKQPLSRFGLDSLMAFDLKNQLELAWGVNIDVVDFFEGISLVELAQKADNLLETQQPIDPIEPVSRTAELPVGLAQERLWFLDRLEPGNPFYNVAFCLNIVGKLDTKILESSLQELVNRHEGLRTGFPEVKGRPIQQIQASVMGGDFNFEKRPNPPAPFPAREGGERPNPPAPFPKREGGERDLFPPPLVGEGGRGERSHLFLGQIEMLPVTVKLPISEVLETEVSTRLQQEAKTPFNLSQAPLLRVHLFRVQDQRHCLSIVLHHIISDGWSVGVMVREIAAIYEALTAGQAPNLGNLPIQYADFAAWQRQQLQTEGLQRELDYWKQQLQGNLSRLNLPCDRPRPEIPTFAGQKCFFQFSPTLSEAVRELNRQEEVTLFMTLLAGFKILLCCYSQQEDIAVGSPVAGREKPETRGLIGFFINTLVLRTDLSGNPNFREVLQRVRAVASGAYAHQALPFDKLVEELQPERNLSYNPLFQVMFILQNAPIPTVEIPGLSFESQEVDLGTSKFDLKVSIWDDPAGFKGSFEYQTDLFNPETIAQMVEDYEGVLHQVVTQPHLRLTELNVYGSCHQQRQRQAESLQAVSLQKLKLTKRQATRTV</sequence>
<dbReference type="EMBL" id="CP003607">
    <property type="protein sequence ID" value="AFY82813.1"/>
    <property type="molecule type" value="Genomic_DNA"/>
</dbReference>
<dbReference type="Pfam" id="PF00668">
    <property type="entry name" value="Condensation"/>
    <property type="match status" value="2"/>
</dbReference>
<reference evidence="10 11" key="1">
    <citation type="submission" date="2012-06" db="EMBL/GenBank/DDBJ databases">
        <title>Finished chromosome of genome of Oscillatoria acuminata PCC 6304.</title>
        <authorList>
            <consortium name="US DOE Joint Genome Institute"/>
            <person name="Gugger M."/>
            <person name="Coursin T."/>
            <person name="Rippka R."/>
            <person name="Tandeau De Marsac N."/>
            <person name="Huntemann M."/>
            <person name="Wei C.-L."/>
            <person name="Han J."/>
            <person name="Detter J.C."/>
            <person name="Han C."/>
            <person name="Tapia R."/>
            <person name="Davenport K."/>
            <person name="Daligault H."/>
            <person name="Erkkila T."/>
            <person name="Gu W."/>
            <person name="Munk A.C.C."/>
            <person name="Teshima H."/>
            <person name="Xu Y."/>
            <person name="Chain P."/>
            <person name="Chen A."/>
            <person name="Krypides N."/>
            <person name="Mavromatis K."/>
            <person name="Markowitz V."/>
            <person name="Szeto E."/>
            <person name="Ivanova N."/>
            <person name="Mikhailova N."/>
            <person name="Ovchinnikova G."/>
            <person name="Pagani I."/>
            <person name="Pati A."/>
            <person name="Goodwin L."/>
            <person name="Peters L."/>
            <person name="Pitluck S."/>
            <person name="Woyke T."/>
            <person name="Kerfeld C."/>
        </authorList>
    </citation>
    <scope>NUCLEOTIDE SEQUENCE [LARGE SCALE GENOMIC DNA]</scope>
    <source>
        <strain evidence="10 11">PCC 6304</strain>
    </source>
</reference>
<comment type="similarity">
    <text evidence="2">Belongs to the ATP-dependent AMP-binding enzyme family.</text>
</comment>
<dbReference type="SMART" id="SM00823">
    <property type="entry name" value="PKS_PP"/>
    <property type="match status" value="1"/>
</dbReference>
<feature type="compositionally biased region" description="Basic and acidic residues" evidence="8">
    <location>
        <begin position="805"/>
        <end position="814"/>
    </location>
</feature>
<dbReference type="Gene3D" id="3.30.559.30">
    <property type="entry name" value="Nonribosomal peptide synthetase, condensation domain"/>
    <property type="match status" value="1"/>
</dbReference>
<dbReference type="GO" id="GO:0016874">
    <property type="term" value="F:ligase activity"/>
    <property type="evidence" value="ECO:0007669"/>
    <property type="project" value="UniProtKB-KW"/>
</dbReference>
<accession>K9TK97</accession>
<dbReference type="GO" id="GO:0031177">
    <property type="term" value="F:phosphopantetheine binding"/>
    <property type="evidence" value="ECO:0007669"/>
    <property type="project" value="InterPro"/>
</dbReference>
<keyword evidence="3" id="KW-0596">Phosphopantetheine</keyword>
<dbReference type="PANTHER" id="PTHR22754:SF32">
    <property type="entry name" value="DISCO-INTERACTING PROTEIN 2"/>
    <property type="match status" value="1"/>
</dbReference>
<dbReference type="RefSeq" id="WP_015149446.1">
    <property type="nucleotide sequence ID" value="NC_019693.1"/>
</dbReference>
<dbReference type="HOGENOM" id="CLU_000022_23_0_3"/>
<evidence type="ECO:0000256" key="5">
    <source>
        <dbReference type="ARBA" id="ARBA00022598"/>
    </source>
</evidence>
<evidence type="ECO:0000259" key="9">
    <source>
        <dbReference type="PROSITE" id="PS50075"/>
    </source>
</evidence>
<dbReference type="eggNOG" id="COG1020">
    <property type="taxonomic scope" value="Bacteria"/>
</dbReference>
<keyword evidence="5 10" id="KW-0436">Ligase</keyword>
<dbReference type="Gene3D" id="3.30.559.10">
    <property type="entry name" value="Chloramphenicol acetyltransferase-like domain"/>
    <property type="match status" value="2"/>
</dbReference>
<dbReference type="InterPro" id="IPR025110">
    <property type="entry name" value="AMP-bd_C"/>
</dbReference>
<dbReference type="GO" id="GO:0006633">
    <property type="term" value="P:fatty acid biosynthetic process"/>
    <property type="evidence" value="ECO:0007669"/>
    <property type="project" value="TreeGrafter"/>
</dbReference>
<comment type="cofactor">
    <cofactor evidence="1">
        <name>pantetheine 4'-phosphate</name>
        <dbReference type="ChEBI" id="CHEBI:47942"/>
    </cofactor>
</comment>
<keyword evidence="4" id="KW-0597">Phosphoprotein</keyword>
<dbReference type="PATRIC" id="fig|56110.3.peg.3862"/>
<dbReference type="Proteomes" id="UP000010367">
    <property type="component" value="Chromosome"/>
</dbReference>
<dbReference type="InterPro" id="IPR000873">
    <property type="entry name" value="AMP-dep_synth/lig_dom"/>
</dbReference>
<dbReference type="InterPro" id="IPR020845">
    <property type="entry name" value="AMP-binding_CS"/>
</dbReference>
<dbReference type="STRING" id="56110.Oscil6304_3235"/>
<organism evidence="10 11">
    <name type="scientific">Oscillatoria acuminata PCC 6304</name>
    <dbReference type="NCBI Taxonomy" id="56110"/>
    <lineage>
        <taxon>Bacteria</taxon>
        <taxon>Bacillati</taxon>
        <taxon>Cyanobacteriota</taxon>
        <taxon>Cyanophyceae</taxon>
        <taxon>Oscillatoriophycideae</taxon>
        <taxon>Oscillatoriales</taxon>
        <taxon>Oscillatoriaceae</taxon>
        <taxon>Oscillatoria</taxon>
    </lineage>
</organism>
<dbReference type="InterPro" id="IPR001242">
    <property type="entry name" value="Condensation_dom"/>
</dbReference>
<dbReference type="Pfam" id="PF23024">
    <property type="entry name" value="AMP-dom_DIP2-like"/>
    <property type="match status" value="1"/>
</dbReference>
<dbReference type="eggNOG" id="COG0318">
    <property type="taxonomic scope" value="Bacteria"/>
</dbReference>
<dbReference type="InterPro" id="IPR045851">
    <property type="entry name" value="AMP-bd_C_sf"/>
</dbReference>
<dbReference type="InterPro" id="IPR009081">
    <property type="entry name" value="PP-bd_ACP"/>
</dbReference>
<dbReference type="SUPFAM" id="SSF47336">
    <property type="entry name" value="ACP-like"/>
    <property type="match status" value="1"/>
</dbReference>
<dbReference type="SUPFAM" id="SSF56801">
    <property type="entry name" value="Acetyl-CoA synthetase-like"/>
    <property type="match status" value="1"/>
</dbReference>
<protein>
    <submittedName>
        <fullName evidence="10">Acyl-CoA synthetase (AMP-forming)/AMP-acid ligase II</fullName>
    </submittedName>
</protein>
<dbReference type="InParanoid" id="K9TK97"/>
<keyword evidence="6" id="KW-0276">Fatty acid metabolism</keyword>
<evidence type="ECO:0000256" key="4">
    <source>
        <dbReference type="ARBA" id="ARBA00022553"/>
    </source>
</evidence>
<dbReference type="Pfam" id="PF00550">
    <property type="entry name" value="PP-binding"/>
    <property type="match status" value="1"/>
</dbReference>
<dbReference type="KEGG" id="oac:Oscil6304_3235"/>
<dbReference type="InterPro" id="IPR040097">
    <property type="entry name" value="FAAL/FAAC"/>
</dbReference>
<dbReference type="GO" id="GO:0070566">
    <property type="term" value="F:adenylyltransferase activity"/>
    <property type="evidence" value="ECO:0007669"/>
    <property type="project" value="TreeGrafter"/>
</dbReference>
<gene>
    <name evidence="10" type="ORF">Oscil6304_3235</name>
</gene>
<dbReference type="FunFam" id="3.40.50.12780:FF:000013">
    <property type="entry name" value="Long-chain-fatty-acid--AMP ligase FadD32"/>
    <property type="match status" value="1"/>
</dbReference>
<evidence type="ECO:0000256" key="6">
    <source>
        <dbReference type="ARBA" id="ARBA00022832"/>
    </source>
</evidence>
<dbReference type="InterPro" id="IPR020806">
    <property type="entry name" value="PKS_PP-bd"/>
</dbReference>
<name>K9TK97_9CYAN</name>
<feature type="region of interest" description="Disordered" evidence="8">
    <location>
        <begin position="776"/>
        <end position="823"/>
    </location>
</feature>